<dbReference type="EMBL" id="JAWDGP010005359">
    <property type="protein sequence ID" value="KAK3757561.1"/>
    <property type="molecule type" value="Genomic_DNA"/>
</dbReference>
<dbReference type="PANTHER" id="PTHR24114:SF2">
    <property type="entry name" value="F-BOX DOMAIN-CONTAINING PROTEIN-RELATED"/>
    <property type="match status" value="1"/>
</dbReference>
<gene>
    <name evidence="2" type="ORF">RRG08_032726</name>
</gene>
<comment type="caution">
    <text evidence="2">The sequence shown here is derived from an EMBL/GenBank/DDBJ whole genome shotgun (WGS) entry which is preliminary data.</text>
</comment>
<dbReference type="SUPFAM" id="SSF52047">
    <property type="entry name" value="RNI-like"/>
    <property type="match status" value="1"/>
</dbReference>
<feature type="compositionally biased region" description="Low complexity" evidence="1">
    <location>
        <begin position="53"/>
        <end position="71"/>
    </location>
</feature>
<dbReference type="Pfam" id="PF13516">
    <property type="entry name" value="LRR_6"/>
    <property type="match status" value="1"/>
</dbReference>
<evidence type="ECO:0000313" key="2">
    <source>
        <dbReference type="EMBL" id="KAK3757561.1"/>
    </source>
</evidence>
<sequence>MAARKPSVLSSEDSGVLPVYTITHPPSAVRCTVVERQRSAGHIRRLPSAVVKSPGSRSSRPASSSRPAASRNCDILRLIVDEEGPREGHTPEEQHLPKIQEEEEEEDRKRVIVPASIVDSSGSVGTESDVQLRSVSPSQDPSPGEVASAMTTPCGDSHSDHLDTDLSDMEELHENSLRKKQKRETLQIYKMACVKYKLAPRKAFVNQCGQVTIDLSNRLGSRDDVRPISLALMSDEDTRVLDISSNTLGVVGASQVGQMMARNQGITELNLSSTGLERGGLEALVNTLVHNSTLTSLHLANNHLQGCDEKLLARLLQVTTFWSQ</sequence>
<dbReference type="Proteomes" id="UP001283361">
    <property type="component" value="Unassembled WGS sequence"/>
</dbReference>
<keyword evidence="3" id="KW-1185">Reference proteome</keyword>
<dbReference type="InterPro" id="IPR032675">
    <property type="entry name" value="LRR_dom_sf"/>
</dbReference>
<dbReference type="AlphaFoldDB" id="A0AAE1D4Z6"/>
<evidence type="ECO:0000256" key="1">
    <source>
        <dbReference type="SAM" id="MobiDB-lite"/>
    </source>
</evidence>
<dbReference type="SMART" id="SM00368">
    <property type="entry name" value="LRR_RI"/>
    <property type="match status" value="3"/>
</dbReference>
<feature type="compositionally biased region" description="Polar residues" evidence="1">
    <location>
        <begin position="118"/>
        <end position="141"/>
    </location>
</feature>
<evidence type="ECO:0000313" key="3">
    <source>
        <dbReference type="Proteomes" id="UP001283361"/>
    </source>
</evidence>
<feature type="region of interest" description="Disordered" evidence="1">
    <location>
        <begin position="35"/>
        <end position="163"/>
    </location>
</feature>
<organism evidence="2 3">
    <name type="scientific">Elysia crispata</name>
    <name type="common">lettuce slug</name>
    <dbReference type="NCBI Taxonomy" id="231223"/>
    <lineage>
        <taxon>Eukaryota</taxon>
        <taxon>Metazoa</taxon>
        <taxon>Spiralia</taxon>
        <taxon>Lophotrochozoa</taxon>
        <taxon>Mollusca</taxon>
        <taxon>Gastropoda</taxon>
        <taxon>Heterobranchia</taxon>
        <taxon>Euthyneura</taxon>
        <taxon>Panpulmonata</taxon>
        <taxon>Sacoglossa</taxon>
        <taxon>Placobranchoidea</taxon>
        <taxon>Plakobranchidae</taxon>
        <taxon>Elysia</taxon>
    </lineage>
</organism>
<name>A0AAE1D4Z6_9GAST</name>
<reference evidence="2" key="1">
    <citation type="journal article" date="2023" name="G3 (Bethesda)">
        <title>A reference genome for the long-term kleptoplast-retaining sea slug Elysia crispata morphotype clarki.</title>
        <authorList>
            <person name="Eastman K.E."/>
            <person name="Pendleton A.L."/>
            <person name="Shaikh M.A."/>
            <person name="Suttiyut T."/>
            <person name="Ogas R."/>
            <person name="Tomko P."/>
            <person name="Gavelis G."/>
            <person name="Widhalm J.R."/>
            <person name="Wisecaver J.H."/>
        </authorList>
    </citation>
    <scope>NUCLEOTIDE SEQUENCE</scope>
    <source>
        <strain evidence="2">ECLA1</strain>
    </source>
</reference>
<dbReference type="Gene3D" id="3.80.10.10">
    <property type="entry name" value="Ribonuclease Inhibitor"/>
    <property type="match status" value="1"/>
</dbReference>
<proteinExistence type="predicted"/>
<dbReference type="PANTHER" id="PTHR24114">
    <property type="entry name" value="LEUCINE RICH REPEAT FAMILY PROTEIN"/>
    <property type="match status" value="1"/>
</dbReference>
<accession>A0AAE1D4Z6</accession>
<feature type="compositionally biased region" description="Basic and acidic residues" evidence="1">
    <location>
        <begin position="79"/>
        <end position="100"/>
    </location>
</feature>
<protein>
    <submittedName>
        <fullName evidence="2">Uncharacterized protein</fullName>
    </submittedName>
</protein>
<dbReference type="InterPro" id="IPR001611">
    <property type="entry name" value="Leu-rich_rpt"/>
</dbReference>
<dbReference type="InterPro" id="IPR052394">
    <property type="entry name" value="LRR-containing"/>
</dbReference>